<dbReference type="OrthoDB" id="8448151at2"/>
<evidence type="ECO:0000256" key="2">
    <source>
        <dbReference type="SAM" id="MobiDB-lite"/>
    </source>
</evidence>
<dbReference type="InterPro" id="IPR006665">
    <property type="entry name" value="OmpA-like"/>
</dbReference>
<feature type="region of interest" description="Disordered" evidence="2">
    <location>
        <begin position="117"/>
        <end position="237"/>
    </location>
</feature>
<feature type="compositionally biased region" description="Pro residues" evidence="2">
    <location>
        <begin position="156"/>
        <end position="165"/>
    </location>
</feature>
<dbReference type="InterPro" id="IPR036737">
    <property type="entry name" value="OmpA-like_sf"/>
</dbReference>
<evidence type="ECO:0000259" key="3">
    <source>
        <dbReference type="PROSITE" id="PS51123"/>
    </source>
</evidence>
<dbReference type="AlphaFoldDB" id="A0A1Y5U0F6"/>
<name>A0A1Y5U0F6_9PROT</name>
<dbReference type="SUPFAM" id="SSF103088">
    <property type="entry name" value="OmpA-like"/>
    <property type="match status" value="1"/>
</dbReference>
<reference evidence="4 5" key="1">
    <citation type="submission" date="2017-03" db="EMBL/GenBank/DDBJ databases">
        <authorList>
            <person name="Afonso C.L."/>
            <person name="Miller P.J."/>
            <person name="Scott M.A."/>
            <person name="Spackman E."/>
            <person name="Goraichik I."/>
            <person name="Dimitrov K.M."/>
            <person name="Suarez D.L."/>
            <person name="Swayne D.E."/>
        </authorList>
    </citation>
    <scope>NUCLEOTIDE SEQUENCE [LARGE SCALE GENOMIC DNA]</scope>
    <source>
        <strain evidence="4 5">CECT 7691</strain>
    </source>
</reference>
<evidence type="ECO:0000313" key="4">
    <source>
        <dbReference type="EMBL" id="SLN73512.1"/>
    </source>
</evidence>
<dbReference type="GO" id="GO:0016020">
    <property type="term" value="C:membrane"/>
    <property type="evidence" value="ECO:0007669"/>
    <property type="project" value="UniProtKB-UniRule"/>
</dbReference>
<feature type="compositionally biased region" description="Pro residues" evidence="2">
    <location>
        <begin position="200"/>
        <end position="209"/>
    </location>
</feature>
<dbReference type="Proteomes" id="UP000193200">
    <property type="component" value="Unassembled WGS sequence"/>
</dbReference>
<organism evidence="4 5">
    <name type="scientific">Oceanibacterium hippocampi</name>
    <dbReference type="NCBI Taxonomy" id="745714"/>
    <lineage>
        <taxon>Bacteria</taxon>
        <taxon>Pseudomonadati</taxon>
        <taxon>Pseudomonadota</taxon>
        <taxon>Alphaproteobacteria</taxon>
        <taxon>Sneathiellales</taxon>
        <taxon>Sneathiellaceae</taxon>
        <taxon>Oceanibacterium</taxon>
    </lineage>
</organism>
<evidence type="ECO:0000256" key="1">
    <source>
        <dbReference type="PROSITE-ProRule" id="PRU00473"/>
    </source>
</evidence>
<dbReference type="EMBL" id="FWFR01000003">
    <property type="protein sequence ID" value="SLN73512.1"/>
    <property type="molecule type" value="Genomic_DNA"/>
</dbReference>
<dbReference type="RefSeq" id="WP_085884944.1">
    <property type="nucleotide sequence ID" value="NZ_FWFR01000003.1"/>
</dbReference>
<sequence>MATRLGNAIGILRIAGYSVLSLGVLSAVAVERASAQDTVVIGGSGQPSVEVNLDAVEHSGSLGRGPGLPGGSGVGPINDPAGGITLRPPAGVAGNPVAIPGTAPSPAAVGTLRPPVPAQRPMVATTPAPAPAPVATAKTTPTATPTGTVATARPAVPVPPAPKIPAKPSENATVAPKPPAPKPATGMSAPATGTGTAPTPTAPPAPTPAPVVTAPSAPEPAPAPARPETAPATLAKADPGSAAIASARPAAPIGEAVTIAFAGDAVELGSDARAALDGVVGALKDNDQRVQLKAFAADTGEGANSARRVSLSRALAVRAYMIDGGVRSTRIDVRALGDADDGGDADRVDIVMLQQ</sequence>
<accession>A0A1Y5U0F6</accession>
<keyword evidence="5" id="KW-1185">Reference proteome</keyword>
<feature type="compositionally biased region" description="Low complexity" evidence="2">
    <location>
        <begin position="123"/>
        <end position="155"/>
    </location>
</feature>
<feature type="compositionally biased region" description="Low complexity" evidence="2">
    <location>
        <begin position="183"/>
        <end position="199"/>
    </location>
</feature>
<dbReference type="Gene3D" id="3.30.1330.60">
    <property type="entry name" value="OmpA-like domain"/>
    <property type="match status" value="1"/>
</dbReference>
<proteinExistence type="predicted"/>
<feature type="domain" description="OmpA-like" evidence="3">
    <location>
        <begin position="248"/>
        <end position="355"/>
    </location>
</feature>
<gene>
    <name evidence="4" type="ORF">OCH7691_03613</name>
</gene>
<dbReference type="Pfam" id="PF00691">
    <property type="entry name" value="OmpA"/>
    <property type="match status" value="1"/>
</dbReference>
<protein>
    <submittedName>
        <fullName evidence="4">OmpA family protein</fullName>
    </submittedName>
</protein>
<keyword evidence="1" id="KW-0472">Membrane</keyword>
<dbReference type="PROSITE" id="PS51123">
    <property type="entry name" value="OMPA_2"/>
    <property type="match status" value="1"/>
</dbReference>
<dbReference type="InParanoid" id="A0A1Y5U0F6"/>
<evidence type="ECO:0000313" key="5">
    <source>
        <dbReference type="Proteomes" id="UP000193200"/>
    </source>
</evidence>